<dbReference type="AlphaFoldDB" id="A0AAN5I8P8"/>
<evidence type="ECO:0000313" key="2">
    <source>
        <dbReference type="Proteomes" id="UP001328107"/>
    </source>
</evidence>
<name>A0AAN5I8P8_9BILA</name>
<dbReference type="Proteomes" id="UP001328107">
    <property type="component" value="Unassembled WGS sequence"/>
</dbReference>
<feature type="non-terminal residue" evidence="1">
    <location>
        <position position="123"/>
    </location>
</feature>
<protein>
    <submittedName>
        <fullName evidence="1">Uncharacterized protein</fullName>
    </submittedName>
</protein>
<accession>A0AAN5I8P8</accession>
<comment type="caution">
    <text evidence="1">The sequence shown here is derived from an EMBL/GenBank/DDBJ whole genome shotgun (WGS) entry which is preliminary data.</text>
</comment>
<proteinExistence type="predicted"/>
<feature type="non-terminal residue" evidence="1">
    <location>
        <position position="1"/>
    </location>
</feature>
<sequence>VQKLSAASKTFSFGSAYMCDSATGKWIEPGSKYAAPDFMSCGTVPTGTTITYCPITHKPSSGASGSIALYPGHEKYCPTGEIPAFAADGKVIKSITCSVYGLSIVAEDGTVSNPWHPTLQCVR</sequence>
<dbReference type="EMBL" id="BTRK01000005">
    <property type="protein sequence ID" value="GMR55200.1"/>
    <property type="molecule type" value="Genomic_DNA"/>
</dbReference>
<keyword evidence="2" id="KW-1185">Reference proteome</keyword>
<gene>
    <name evidence="1" type="ORF">PMAYCL1PPCAC_25395</name>
</gene>
<evidence type="ECO:0000313" key="1">
    <source>
        <dbReference type="EMBL" id="GMR55200.1"/>
    </source>
</evidence>
<reference evidence="2" key="1">
    <citation type="submission" date="2022-10" db="EMBL/GenBank/DDBJ databases">
        <title>Genome assembly of Pristionchus species.</title>
        <authorList>
            <person name="Yoshida K."/>
            <person name="Sommer R.J."/>
        </authorList>
    </citation>
    <scope>NUCLEOTIDE SEQUENCE [LARGE SCALE GENOMIC DNA]</scope>
    <source>
        <strain evidence="2">RS5460</strain>
    </source>
</reference>
<organism evidence="1 2">
    <name type="scientific">Pristionchus mayeri</name>
    <dbReference type="NCBI Taxonomy" id="1317129"/>
    <lineage>
        <taxon>Eukaryota</taxon>
        <taxon>Metazoa</taxon>
        <taxon>Ecdysozoa</taxon>
        <taxon>Nematoda</taxon>
        <taxon>Chromadorea</taxon>
        <taxon>Rhabditida</taxon>
        <taxon>Rhabditina</taxon>
        <taxon>Diplogasteromorpha</taxon>
        <taxon>Diplogasteroidea</taxon>
        <taxon>Neodiplogasteridae</taxon>
        <taxon>Pristionchus</taxon>
    </lineage>
</organism>